<name>A0A1D1UYB6_RAMVA</name>
<dbReference type="EMBL" id="BDGG01000002">
    <property type="protein sequence ID" value="GAU94646.1"/>
    <property type="molecule type" value="Genomic_DNA"/>
</dbReference>
<reference evidence="1 2" key="1">
    <citation type="journal article" date="2016" name="Nat. Commun.">
        <title>Extremotolerant tardigrade genome and improved radiotolerance of human cultured cells by tardigrade-unique protein.</title>
        <authorList>
            <person name="Hashimoto T."/>
            <person name="Horikawa D.D."/>
            <person name="Saito Y."/>
            <person name="Kuwahara H."/>
            <person name="Kozuka-Hata H."/>
            <person name="Shin-I T."/>
            <person name="Minakuchi Y."/>
            <person name="Ohishi K."/>
            <person name="Motoyama A."/>
            <person name="Aizu T."/>
            <person name="Enomoto A."/>
            <person name="Kondo K."/>
            <person name="Tanaka S."/>
            <person name="Hara Y."/>
            <person name="Koshikawa S."/>
            <person name="Sagara H."/>
            <person name="Miura T."/>
            <person name="Yokobori S."/>
            <person name="Miyagawa K."/>
            <person name="Suzuki Y."/>
            <person name="Kubo T."/>
            <person name="Oyama M."/>
            <person name="Kohara Y."/>
            <person name="Fujiyama A."/>
            <person name="Arakawa K."/>
            <person name="Katayama T."/>
            <person name="Toyoda A."/>
            <person name="Kunieda T."/>
        </authorList>
    </citation>
    <scope>NUCLEOTIDE SEQUENCE [LARGE SCALE GENOMIC DNA]</scope>
    <source>
        <strain evidence="1 2">YOKOZUNA-1</strain>
    </source>
</reference>
<comment type="caution">
    <text evidence="1">The sequence shown here is derived from an EMBL/GenBank/DDBJ whole genome shotgun (WGS) entry which is preliminary data.</text>
</comment>
<evidence type="ECO:0000313" key="1">
    <source>
        <dbReference type="EMBL" id="GAU94646.1"/>
    </source>
</evidence>
<gene>
    <name evidence="1" type="primary">RvY_06379-1</name>
    <name evidence="1" type="synonym">RvY_06379.1</name>
    <name evidence="1" type="ORF">RvY_06379</name>
</gene>
<sequence>MPVLNELDSQLSTNKFSLGDTLNFTDFVLFEDLKGIGEYVTSDRMPKEVAPMKSQFNTKNR</sequence>
<protein>
    <recommendedName>
        <fullName evidence="3">GST C-terminal domain-containing protein</fullName>
    </recommendedName>
</protein>
<organism evidence="1 2">
    <name type="scientific">Ramazzottius varieornatus</name>
    <name type="common">Water bear</name>
    <name type="synonym">Tardigrade</name>
    <dbReference type="NCBI Taxonomy" id="947166"/>
    <lineage>
        <taxon>Eukaryota</taxon>
        <taxon>Metazoa</taxon>
        <taxon>Ecdysozoa</taxon>
        <taxon>Tardigrada</taxon>
        <taxon>Eutardigrada</taxon>
        <taxon>Parachela</taxon>
        <taxon>Hypsibioidea</taxon>
        <taxon>Ramazzottiidae</taxon>
        <taxon>Ramazzottius</taxon>
    </lineage>
</organism>
<proteinExistence type="predicted"/>
<keyword evidence="2" id="KW-1185">Reference proteome</keyword>
<accession>A0A1D1UYB6</accession>
<dbReference type="AlphaFoldDB" id="A0A1D1UYB6"/>
<evidence type="ECO:0000313" key="2">
    <source>
        <dbReference type="Proteomes" id="UP000186922"/>
    </source>
</evidence>
<evidence type="ECO:0008006" key="3">
    <source>
        <dbReference type="Google" id="ProtNLM"/>
    </source>
</evidence>
<dbReference type="Proteomes" id="UP000186922">
    <property type="component" value="Unassembled WGS sequence"/>
</dbReference>